<evidence type="ECO:0000313" key="4">
    <source>
        <dbReference type="Proteomes" id="UP000435648"/>
    </source>
</evidence>
<feature type="chain" id="PRO_5032479129" evidence="2">
    <location>
        <begin position="22"/>
        <end position="194"/>
    </location>
</feature>
<dbReference type="EMBL" id="CP046908">
    <property type="protein sequence ID" value="QGZ33699.1"/>
    <property type="molecule type" value="Genomic_DNA"/>
</dbReference>
<feature type="region of interest" description="Disordered" evidence="1">
    <location>
        <begin position="174"/>
        <end position="194"/>
    </location>
</feature>
<dbReference type="RefSeq" id="WP_158192704.1">
    <property type="nucleotide sequence ID" value="NZ_CP046908.1"/>
</dbReference>
<evidence type="ECO:0000256" key="2">
    <source>
        <dbReference type="SAM" id="SignalP"/>
    </source>
</evidence>
<name>A0A857C494_9HYPH</name>
<dbReference type="Proteomes" id="UP000435648">
    <property type="component" value="Chromosome"/>
</dbReference>
<sequence>MIPFVLQAFRLALAASMPLFAVIAGTAVPAGAEGQAYRVANTAVVRGNEARLEVQPGELTQRIVYIERRENDEELLLDIGTPLKLWRIPDGLARIAWPHSEGMSLSREDAIALAGRESAADVLAWGADVSWPGIGPVLLILFEAGPESYGGLLSSAPSGIAVMRQMMFQTVDPRARPRNTAATERPIGVETLPD</sequence>
<gene>
    <name evidence="3" type="ORF">GH266_03765</name>
</gene>
<dbReference type="AlphaFoldDB" id="A0A857C494"/>
<keyword evidence="2" id="KW-0732">Signal</keyword>
<organism evidence="3 4">
    <name type="scientific">Stappia indica</name>
    <dbReference type="NCBI Taxonomy" id="538381"/>
    <lineage>
        <taxon>Bacteria</taxon>
        <taxon>Pseudomonadati</taxon>
        <taxon>Pseudomonadota</taxon>
        <taxon>Alphaproteobacteria</taxon>
        <taxon>Hyphomicrobiales</taxon>
        <taxon>Stappiaceae</taxon>
        <taxon>Stappia</taxon>
    </lineage>
</organism>
<evidence type="ECO:0000313" key="3">
    <source>
        <dbReference type="EMBL" id="QGZ33699.1"/>
    </source>
</evidence>
<reference evidence="3 4" key="1">
    <citation type="submission" date="2019-12" db="EMBL/GenBank/DDBJ databases">
        <title>The genome of Stappia indica PHM037.</title>
        <authorList>
            <person name="Kacar D."/>
            <person name="Galan B."/>
            <person name="Canedo L."/>
            <person name="Rodriguez P."/>
            <person name="de la Calle F."/>
            <person name="Garcia J.L."/>
        </authorList>
    </citation>
    <scope>NUCLEOTIDE SEQUENCE [LARGE SCALE GENOMIC DNA]</scope>
    <source>
        <strain evidence="3 4">PHM037</strain>
    </source>
</reference>
<accession>A0A857C494</accession>
<feature type="signal peptide" evidence="2">
    <location>
        <begin position="1"/>
        <end position="21"/>
    </location>
</feature>
<protein>
    <submittedName>
        <fullName evidence="3">Uncharacterized protein</fullName>
    </submittedName>
</protein>
<proteinExistence type="predicted"/>
<dbReference type="KEGG" id="siw:GH266_03765"/>
<dbReference type="OrthoDB" id="7678733at2"/>
<evidence type="ECO:0000256" key="1">
    <source>
        <dbReference type="SAM" id="MobiDB-lite"/>
    </source>
</evidence>